<dbReference type="STRING" id="1847728.BTM29_01960"/>
<gene>
    <name evidence="2" type="ORF">BTM29_01960</name>
</gene>
<organism evidence="2 3">
    <name type="scientific">Companilactobacillus allii</name>
    <dbReference type="NCBI Taxonomy" id="1847728"/>
    <lineage>
        <taxon>Bacteria</taxon>
        <taxon>Bacillati</taxon>
        <taxon>Bacillota</taxon>
        <taxon>Bacilli</taxon>
        <taxon>Lactobacillales</taxon>
        <taxon>Lactobacillaceae</taxon>
        <taxon>Companilactobacillus</taxon>
    </lineage>
</organism>
<feature type="domain" description="DUF7916" evidence="1">
    <location>
        <begin position="6"/>
        <end position="309"/>
    </location>
</feature>
<name>A0A1P8Q0I9_9LACO</name>
<dbReference type="AlphaFoldDB" id="A0A1P8Q0I9"/>
<evidence type="ECO:0000259" key="1">
    <source>
        <dbReference type="Pfam" id="PF25509"/>
    </source>
</evidence>
<proteinExistence type="predicted"/>
<dbReference type="SUPFAM" id="SSF51366">
    <property type="entry name" value="Ribulose-phoshate binding barrel"/>
    <property type="match status" value="1"/>
</dbReference>
<dbReference type="Proteomes" id="UP000187499">
    <property type="component" value="Chromosome"/>
</dbReference>
<protein>
    <submittedName>
        <fullName evidence="2">PEP phosphonomutase</fullName>
    </submittedName>
</protein>
<keyword evidence="3" id="KW-1185">Reference proteome</keyword>
<dbReference type="OrthoDB" id="5581965at2"/>
<dbReference type="EMBL" id="CP019323">
    <property type="protein sequence ID" value="APX71392.1"/>
    <property type="molecule type" value="Genomic_DNA"/>
</dbReference>
<dbReference type="InterPro" id="IPR011060">
    <property type="entry name" value="RibuloseP-bd_barrel"/>
</dbReference>
<reference evidence="3" key="1">
    <citation type="submission" date="2016-12" db="EMBL/GenBank/DDBJ databases">
        <authorList>
            <person name="Jung M.Y."/>
            <person name="Lee S.H."/>
        </authorList>
    </citation>
    <scope>NUCLEOTIDE SEQUENCE [LARGE SCALE GENOMIC DNA]</scope>
    <source>
        <strain evidence="3">WiKim39</strain>
    </source>
</reference>
<dbReference type="RefSeq" id="WP_076613896.1">
    <property type="nucleotide sequence ID" value="NZ_CP019323.1"/>
</dbReference>
<dbReference type="KEGG" id="lalw:BTM29_01960"/>
<evidence type="ECO:0000313" key="3">
    <source>
        <dbReference type="Proteomes" id="UP000187499"/>
    </source>
</evidence>
<evidence type="ECO:0000313" key="2">
    <source>
        <dbReference type="EMBL" id="APX71392.1"/>
    </source>
</evidence>
<dbReference type="Pfam" id="PF25509">
    <property type="entry name" value="DUF7916"/>
    <property type="match status" value="1"/>
</dbReference>
<sequence>MVKRLISANTSEVLAMNGQELKQSIKASEGRVVLSENVVGHEALDGLTTSEIAAAFGADLILLNGLDVLNPLILGLYEGEGTLATAKAHHDGQSIKKLQKLVGRPIGVNLEPVDPNADMSEDRLIIPEGRMASEKTIKEVAKLGFNFVVLTGNPGTGVTNAQIAANIKVAKANFKGLVIAGKMHGAGVNEPVVSKEATESFLEAGADVILVPAVGTVPELDDAELKEIVKLAHSKNALVMSTIGTSQEGSGASYIENIAIRNKIIGVDIQHIGDAAWGIQSPIDNIYALSKAIRGERHAIQRMARSINR</sequence>
<accession>A0A1P8Q0I9</accession>
<dbReference type="InterPro" id="IPR057238">
    <property type="entry name" value="DUF7916"/>
</dbReference>